<keyword evidence="22" id="KW-1185">Reference proteome</keyword>
<evidence type="ECO:0000256" key="8">
    <source>
        <dbReference type="ARBA" id="ARBA00022801"/>
    </source>
</evidence>
<organism evidence="21 22">
    <name type="scientific">Pseudopithomyces chartarum</name>
    <dbReference type="NCBI Taxonomy" id="1892770"/>
    <lineage>
        <taxon>Eukaryota</taxon>
        <taxon>Fungi</taxon>
        <taxon>Dikarya</taxon>
        <taxon>Ascomycota</taxon>
        <taxon>Pezizomycotina</taxon>
        <taxon>Dothideomycetes</taxon>
        <taxon>Pleosporomycetidae</taxon>
        <taxon>Pleosporales</taxon>
        <taxon>Massarineae</taxon>
        <taxon>Didymosphaeriaceae</taxon>
        <taxon>Pseudopithomyces</taxon>
    </lineage>
</organism>
<evidence type="ECO:0000256" key="6">
    <source>
        <dbReference type="ARBA" id="ARBA00022723"/>
    </source>
</evidence>
<comment type="caution">
    <text evidence="21">The sequence shown here is derived from an EMBL/GenBank/DDBJ whole genome shotgun (WGS) entry which is preliminary data.</text>
</comment>
<evidence type="ECO:0000256" key="12">
    <source>
        <dbReference type="ARBA" id="ARBA00023242"/>
    </source>
</evidence>
<sequence length="303" mass="34644">MDSQNASINETPEDPITVHGNAGDSVPHISADDFPTPAVKRRDAFTELMSKKTKLSHQNTNKRKFGPASSVSKRFDPRDGLGVYIEHPEKNPESRVVEYDDEFVVIRDKFPKASVHLLLLCRDPALYFEHPLELLSTSPTFLTKVKSRVEQLKTLAAAELRRQYGLGSASDEPYQRALEELMSSPDPPSQDEREGLLPQGRDWSKEIIAGVHTHPSMNHFHIHVLSRDMHSPCMKHKKHYLSFTTSFLVGLEDFPLEEGSVRFHPGAWPSWDMRCWRCGKNFGNKFAQLKEHLEGEFEQWIKE</sequence>
<dbReference type="AlphaFoldDB" id="A0AAN6M3N2"/>
<evidence type="ECO:0000256" key="19">
    <source>
        <dbReference type="SAM" id="MobiDB-lite"/>
    </source>
</evidence>
<dbReference type="GO" id="GO:0030983">
    <property type="term" value="F:mismatched DNA binding"/>
    <property type="evidence" value="ECO:0007669"/>
    <property type="project" value="TreeGrafter"/>
</dbReference>
<evidence type="ECO:0000256" key="11">
    <source>
        <dbReference type="ARBA" id="ARBA00023204"/>
    </source>
</evidence>
<dbReference type="GO" id="GO:0120108">
    <property type="term" value="F:DNA-3'-diphospho-5'-guanosine diphosphatase activity"/>
    <property type="evidence" value="ECO:0007669"/>
    <property type="project" value="UniProtKB-EC"/>
</dbReference>
<evidence type="ECO:0000256" key="2">
    <source>
        <dbReference type="ARBA" id="ARBA00004496"/>
    </source>
</evidence>
<proteinExistence type="predicted"/>
<dbReference type="GO" id="GO:1990165">
    <property type="term" value="F:single-strand break-containing DNA binding"/>
    <property type="evidence" value="ECO:0007669"/>
    <property type="project" value="TreeGrafter"/>
</dbReference>
<dbReference type="GO" id="GO:0033699">
    <property type="term" value="F:DNA 5'-adenosine monophosphate hydrolase activity"/>
    <property type="evidence" value="ECO:0007669"/>
    <property type="project" value="UniProtKB-EC"/>
</dbReference>
<dbReference type="EC" id="3.6.1.72" evidence="3"/>
<dbReference type="GO" id="GO:0046872">
    <property type="term" value="F:metal ion binding"/>
    <property type="evidence" value="ECO:0007669"/>
    <property type="project" value="UniProtKB-KW"/>
</dbReference>
<dbReference type="InterPro" id="IPR036265">
    <property type="entry name" value="HIT-like_sf"/>
</dbReference>
<dbReference type="GO" id="GO:0003697">
    <property type="term" value="F:single-stranded DNA binding"/>
    <property type="evidence" value="ECO:0007669"/>
    <property type="project" value="TreeGrafter"/>
</dbReference>
<dbReference type="PANTHER" id="PTHR12486:SF4">
    <property type="entry name" value="APRATAXIN"/>
    <property type="match status" value="1"/>
</dbReference>
<evidence type="ECO:0000256" key="4">
    <source>
        <dbReference type="ARBA" id="ARBA00012496"/>
    </source>
</evidence>
<name>A0AAN6M3N2_9PLEO</name>
<protein>
    <recommendedName>
        <fullName evidence="17">Aprataxin-like protein</fullName>
        <ecNumber evidence="4">3.6.1.71</ecNumber>
        <ecNumber evidence="3">3.6.1.72</ecNumber>
    </recommendedName>
    <alternativeName>
        <fullName evidence="18">Hit family protein 3</fullName>
    </alternativeName>
</protein>
<dbReference type="GO" id="GO:0000012">
    <property type="term" value="P:single strand break repair"/>
    <property type="evidence" value="ECO:0007669"/>
    <property type="project" value="TreeGrafter"/>
</dbReference>
<keyword evidence="6" id="KW-0479">Metal-binding</keyword>
<dbReference type="InterPro" id="IPR032566">
    <property type="entry name" value="Znf-C2HE"/>
</dbReference>
<gene>
    <name evidence="21" type="ORF">GRF29_28g743319</name>
</gene>
<evidence type="ECO:0000313" key="22">
    <source>
        <dbReference type="Proteomes" id="UP001280581"/>
    </source>
</evidence>
<comment type="catalytic activity">
    <reaction evidence="13">
        <text>a 3'-end 2'-deoxyribonucleotide-3'-diphospho-5'-guanosine-DNA + H2O = a 3'-end 2'-deoxyribonucleotide 3'-phosphate-DNA + GMP + 2 H(+)</text>
        <dbReference type="Rhea" id="RHEA:52140"/>
        <dbReference type="Rhea" id="RHEA-COMP:13186"/>
        <dbReference type="Rhea" id="RHEA-COMP:13187"/>
        <dbReference type="ChEBI" id="CHEBI:15377"/>
        <dbReference type="ChEBI" id="CHEBI:15378"/>
        <dbReference type="ChEBI" id="CHEBI:58115"/>
        <dbReference type="ChEBI" id="CHEBI:136419"/>
        <dbReference type="ChEBI" id="CHEBI:136420"/>
        <dbReference type="EC" id="3.6.1.72"/>
    </reaction>
</comment>
<dbReference type="Pfam" id="PF16278">
    <property type="entry name" value="zf-C2HE"/>
    <property type="match status" value="1"/>
</dbReference>
<dbReference type="FunFam" id="3.30.428.10:FF:000017">
    <property type="entry name" value="Aprataxin-like protein"/>
    <property type="match status" value="1"/>
</dbReference>
<feature type="compositionally biased region" description="Basic residues" evidence="19">
    <location>
        <begin position="53"/>
        <end position="65"/>
    </location>
</feature>
<evidence type="ECO:0000256" key="13">
    <source>
        <dbReference type="ARBA" id="ARBA00024601"/>
    </source>
</evidence>
<dbReference type="Pfam" id="PF11969">
    <property type="entry name" value="DcpS_C"/>
    <property type="match status" value="1"/>
</dbReference>
<evidence type="ECO:0000256" key="1">
    <source>
        <dbReference type="ARBA" id="ARBA00004123"/>
    </source>
</evidence>
<dbReference type="EMBL" id="WVTA01000004">
    <property type="protein sequence ID" value="KAK3213706.1"/>
    <property type="molecule type" value="Genomic_DNA"/>
</dbReference>
<comment type="catalytic activity">
    <reaction evidence="15">
        <text>a 5'-end adenosine-5'-diphospho-5'-ribonucleoside-2'-deoxyribonucleotide-DNA + H2O = a 5'-end 5'-phospho-ribonucleoside-2'-deoxyribonucleotide-DNA + AMP + 2 H(+)</text>
        <dbReference type="Rhea" id="RHEA:52132"/>
        <dbReference type="Rhea" id="RHEA-COMP:13182"/>
        <dbReference type="Rhea" id="RHEA-COMP:13183"/>
        <dbReference type="ChEBI" id="CHEBI:15377"/>
        <dbReference type="ChEBI" id="CHEBI:15378"/>
        <dbReference type="ChEBI" id="CHEBI:136414"/>
        <dbReference type="ChEBI" id="CHEBI:136415"/>
        <dbReference type="ChEBI" id="CHEBI:456215"/>
        <dbReference type="EC" id="3.6.1.71"/>
    </reaction>
</comment>
<feature type="compositionally biased region" description="Polar residues" evidence="19">
    <location>
        <begin position="1"/>
        <end position="10"/>
    </location>
</feature>
<evidence type="ECO:0000256" key="3">
    <source>
        <dbReference type="ARBA" id="ARBA00012495"/>
    </source>
</evidence>
<reference evidence="21 22" key="1">
    <citation type="submission" date="2021-02" db="EMBL/GenBank/DDBJ databases">
        <title>Genome assembly of Pseudopithomyces chartarum.</title>
        <authorList>
            <person name="Jauregui R."/>
            <person name="Singh J."/>
            <person name="Voisey C."/>
        </authorList>
    </citation>
    <scope>NUCLEOTIDE SEQUENCE [LARGE SCALE GENOMIC DNA]</scope>
    <source>
        <strain evidence="21 22">AGR01</strain>
    </source>
</reference>
<dbReference type="SUPFAM" id="SSF54197">
    <property type="entry name" value="HIT-like"/>
    <property type="match status" value="1"/>
</dbReference>
<dbReference type="Proteomes" id="UP001280581">
    <property type="component" value="Unassembled WGS sequence"/>
</dbReference>
<dbReference type="Gene3D" id="3.30.428.10">
    <property type="entry name" value="HIT-like"/>
    <property type="match status" value="1"/>
</dbReference>
<evidence type="ECO:0000256" key="18">
    <source>
        <dbReference type="ARBA" id="ARBA00076243"/>
    </source>
</evidence>
<dbReference type="GO" id="GO:0005634">
    <property type="term" value="C:nucleus"/>
    <property type="evidence" value="ECO:0007669"/>
    <property type="project" value="UniProtKB-SubCell"/>
</dbReference>
<evidence type="ECO:0000256" key="9">
    <source>
        <dbReference type="ARBA" id="ARBA00022833"/>
    </source>
</evidence>
<keyword evidence="7" id="KW-0227">DNA damage</keyword>
<keyword evidence="8" id="KW-0378">Hydrolase</keyword>
<comment type="function">
    <text evidence="16">DNA-binding protein involved in single-strand DNA break repair, double-strand DNA break repair and base excision repair. Resolves abortive DNA ligation intermediates formed either at base excision sites, or when DNA ligases attempt to repair non-ligatable breaks induced by reactive oxygen species. Catalyzes the release of adenylate groups covalently linked to 5'-phosphate termini, resulting in the production of 5'-phosphate termini that can be efficiently rejoined. Likewise, catalyzes the release of 3'-linked guanosine (DNAppG) and inosine (DNAppI) from DNA, but has higher specific activity with 5'-linked adenosine (AppDNA).</text>
</comment>
<evidence type="ECO:0000256" key="17">
    <source>
        <dbReference type="ARBA" id="ARBA00068941"/>
    </source>
</evidence>
<feature type="region of interest" description="Disordered" evidence="19">
    <location>
        <begin position="1"/>
        <end position="36"/>
    </location>
</feature>
<evidence type="ECO:0000256" key="16">
    <source>
        <dbReference type="ARBA" id="ARBA00059438"/>
    </source>
</evidence>
<evidence type="ECO:0000259" key="20">
    <source>
        <dbReference type="Pfam" id="PF16278"/>
    </source>
</evidence>
<keyword evidence="11" id="KW-0234">DNA repair</keyword>
<evidence type="ECO:0000313" key="21">
    <source>
        <dbReference type="EMBL" id="KAK3213706.1"/>
    </source>
</evidence>
<feature type="region of interest" description="Disordered" evidence="19">
    <location>
        <begin position="53"/>
        <end position="74"/>
    </location>
</feature>
<evidence type="ECO:0000256" key="15">
    <source>
        <dbReference type="ARBA" id="ARBA00044713"/>
    </source>
</evidence>
<evidence type="ECO:0000256" key="10">
    <source>
        <dbReference type="ARBA" id="ARBA00023125"/>
    </source>
</evidence>
<dbReference type="GO" id="GO:0005737">
    <property type="term" value="C:cytoplasm"/>
    <property type="evidence" value="ECO:0007669"/>
    <property type="project" value="UniProtKB-SubCell"/>
</dbReference>
<dbReference type="GO" id="GO:0003725">
    <property type="term" value="F:double-stranded RNA binding"/>
    <property type="evidence" value="ECO:0007669"/>
    <property type="project" value="TreeGrafter"/>
</dbReference>
<keyword evidence="12" id="KW-0539">Nucleus</keyword>
<comment type="catalytic activity">
    <reaction evidence="14">
        <text>a 5'-end adenosine-5'-diphospho-5'-2'-deoxyribonucleoside-DNA + H2O = a 5'-end 5'-phospho-2'-deoxyribonucleoside-DNA + AMP + 2 H(+)</text>
        <dbReference type="Rhea" id="RHEA:52128"/>
        <dbReference type="Rhea" id="RHEA-COMP:13180"/>
        <dbReference type="Rhea" id="RHEA-COMP:13181"/>
        <dbReference type="ChEBI" id="CHEBI:15377"/>
        <dbReference type="ChEBI" id="CHEBI:15378"/>
        <dbReference type="ChEBI" id="CHEBI:136412"/>
        <dbReference type="ChEBI" id="CHEBI:136413"/>
        <dbReference type="ChEBI" id="CHEBI:456215"/>
        <dbReference type="EC" id="3.6.1.71"/>
    </reaction>
</comment>
<feature type="domain" description="Aprataxin C2HE/C2H2/C2HC zinc finger" evidence="20">
    <location>
        <begin position="244"/>
        <end position="299"/>
    </location>
</feature>
<evidence type="ECO:0000256" key="7">
    <source>
        <dbReference type="ARBA" id="ARBA00022763"/>
    </source>
</evidence>
<dbReference type="PANTHER" id="PTHR12486">
    <property type="entry name" value="APRATAXIN-RELATED"/>
    <property type="match status" value="1"/>
</dbReference>
<keyword evidence="9" id="KW-0862">Zinc</keyword>
<evidence type="ECO:0000256" key="5">
    <source>
        <dbReference type="ARBA" id="ARBA00022490"/>
    </source>
</evidence>
<evidence type="ECO:0000256" key="14">
    <source>
        <dbReference type="ARBA" id="ARBA00044639"/>
    </source>
</evidence>
<dbReference type="EC" id="3.6.1.71" evidence="4"/>
<keyword evidence="5" id="KW-0963">Cytoplasm</keyword>
<comment type="subcellular location">
    <subcellularLocation>
        <location evidence="2">Cytoplasm</location>
    </subcellularLocation>
    <subcellularLocation>
        <location evidence="1">Nucleus</location>
    </subcellularLocation>
</comment>
<keyword evidence="10" id="KW-0238">DNA-binding</keyword>
<accession>A0AAN6M3N2</accession>